<comment type="caution">
    <text evidence="2">The sequence shown here is derived from an EMBL/GenBank/DDBJ whole genome shotgun (WGS) entry which is preliminary data.</text>
</comment>
<dbReference type="EMBL" id="CAKMRJ010004445">
    <property type="protein sequence ID" value="CAH1436359.1"/>
    <property type="molecule type" value="Genomic_DNA"/>
</dbReference>
<feature type="transmembrane region" description="Helical" evidence="1">
    <location>
        <begin position="59"/>
        <end position="80"/>
    </location>
</feature>
<reference evidence="2 3" key="1">
    <citation type="submission" date="2022-01" db="EMBL/GenBank/DDBJ databases">
        <authorList>
            <person name="Xiong W."/>
            <person name="Schranz E."/>
        </authorList>
    </citation>
    <scope>NUCLEOTIDE SEQUENCE [LARGE SCALE GENOMIC DNA]</scope>
</reference>
<keyword evidence="1" id="KW-0812">Transmembrane</keyword>
<sequence length="92" mass="10400">MFDIETNKVNITKEELKTLAMDETRSDDMRIKALLLLVIYCFIIPSCCDRGLSSRWLGFVENSAIVPFLCIHIFGVILHLDSITATDGVHDL</sequence>
<accession>A0AAU9NEV8</accession>
<evidence type="ECO:0000256" key="1">
    <source>
        <dbReference type="SAM" id="Phobius"/>
    </source>
</evidence>
<protein>
    <submittedName>
        <fullName evidence="2">Uncharacterized protein</fullName>
    </submittedName>
</protein>
<keyword evidence="1" id="KW-0472">Membrane</keyword>
<keyword evidence="1" id="KW-1133">Transmembrane helix</keyword>
<gene>
    <name evidence="2" type="ORF">LVIROSA_LOCUS22734</name>
</gene>
<proteinExistence type="predicted"/>
<organism evidence="2 3">
    <name type="scientific">Lactuca virosa</name>
    <dbReference type="NCBI Taxonomy" id="75947"/>
    <lineage>
        <taxon>Eukaryota</taxon>
        <taxon>Viridiplantae</taxon>
        <taxon>Streptophyta</taxon>
        <taxon>Embryophyta</taxon>
        <taxon>Tracheophyta</taxon>
        <taxon>Spermatophyta</taxon>
        <taxon>Magnoliopsida</taxon>
        <taxon>eudicotyledons</taxon>
        <taxon>Gunneridae</taxon>
        <taxon>Pentapetalae</taxon>
        <taxon>asterids</taxon>
        <taxon>campanulids</taxon>
        <taxon>Asterales</taxon>
        <taxon>Asteraceae</taxon>
        <taxon>Cichorioideae</taxon>
        <taxon>Cichorieae</taxon>
        <taxon>Lactucinae</taxon>
        <taxon>Lactuca</taxon>
    </lineage>
</organism>
<keyword evidence="3" id="KW-1185">Reference proteome</keyword>
<evidence type="ECO:0000313" key="2">
    <source>
        <dbReference type="EMBL" id="CAH1436359.1"/>
    </source>
</evidence>
<dbReference type="Proteomes" id="UP001157418">
    <property type="component" value="Unassembled WGS sequence"/>
</dbReference>
<evidence type="ECO:0000313" key="3">
    <source>
        <dbReference type="Proteomes" id="UP001157418"/>
    </source>
</evidence>
<dbReference type="AlphaFoldDB" id="A0AAU9NEV8"/>
<name>A0AAU9NEV8_9ASTR</name>
<feature type="transmembrane region" description="Helical" evidence="1">
    <location>
        <begin position="29"/>
        <end position="47"/>
    </location>
</feature>